<feature type="compositionally biased region" description="Polar residues" evidence="1">
    <location>
        <begin position="836"/>
        <end position="845"/>
    </location>
</feature>
<feature type="compositionally biased region" description="Polar residues" evidence="1">
    <location>
        <begin position="1189"/>
        <end position="1202"/>
    </location>
</feature>
<gene>
    <name evidence="2" type="ORF">Tco_0839139</name>
</gene>
<name>A0ABQ5ASY0_9ASTR</name>
<keyword evidence="3" id="KW-1185">Reference proteome</keyword>
<protein>
    <submittedName>
        <fullName evidence="2">Retrovirus-related pol polyprotein from transposon TNT 1-94</fullName>
    </submittedName>
</protein>
<feature type="region of interest" description="Disordered" evidence="1">
    <location>
        <begin position="1189"/>
        <end position="1252"/>
    </location>
</feature>
<organism evidence="2 3">
    <name type="scientific">Tanacetum coccineum</name>
    <dbReference type="NCBI Taxonomy" id="301880"/>
    <lineage>
        <taxon>Eukaryota</taxon>
        <taxon>Viridiplantae</taxon>
        <taxon>Streptophyta</taxon>
        <taxon>Embryophyta</taxon>
        <taxon>Tracheophyta</taxon>
        <taxon>Spermatophyta</taxon>
        <taxon>Magnoliopsida</taxon>
        <taxon>eudicotyledons</taxon>
        <taxon>Gunneridae</taxon>
        <taxon>Pentapetalae</taxon>
        <taxon>asterids</taxon>
        <taxon>campanulids</taxon>
        <taxon>Asterales</taxon>
        <taxon>Asteraceae</taxon>
        <taxon>Asteroideae</taxon>
        <taxon>Anthemideae</taxon>
        <taxon>Anthemidinae</taxon>
        <taxon>Tanacetum</taxon>
    </lineage>
</organism>
<evidence type="ECO:0000256" key="1">
    <source>
        <dbReference type="SAM" id="MobiDB-lite"/>
    </source>
</evidence>
<reference evidence="2" key="1">
    <citation type="journal article" date="2022" name="Int. J. Mol. Sci.">
        <title>Draft Genome of Tanacetum Coccineum: Genomic Comparison of Closely Related Tanacetum-Family Plants.</title>
        <authorList>
            <person name="Yamashiro T."/>
            <person name="Shiraishi A."/>
            <person name="Nakayama K."/>
            <person name="Satake H."/>
        </authorList>
    </citation>
    <scope>NUCLEOTIDE SEQUENCE</scope>
</reference>
<feature type="region of interest" description="Disordered" evidence="1">
    <location>
        <begin position="1143"/>
        <end position="1176"/>
    </location>
</feature>
<feature type="compositionally biased region" description="Polar residues" evidence="1">
    <location>
        <begin position="786"/>
        <end position="799"/>
    </location>
</feature>
<feature type="compositionally biased region" description="Basic and acidic residues" evidence="1">
    <location>
        <begin position="943"/>
        <end position="962"/>
    </location>
</feature>
<reference evidence="2" key="2">
    <citation type="submission" date="2022-01" db="EMBL/GenBank/DDBJ databases">
        <authorList>
            <person name="Yamashiro T."/>
            <person name="Shiraishi A."/>
            <person name="Satake H."/>
            <person name="Nakayama K."/>
        </authorList>
    </citation>
    <scope>NUCLEOTIDE SEQUENCE</scope>
</reference>
<evidence type="ECO:0000313" key="3">
    <source>
        <dbReference type="Proteomes" id="UP001151760"/>
    </source>
</evidence>
<feature type="compositionally biased region" description="Acidic residues" evidence="1">
    <location>
        <begin position="1155"/>
        <end position="1166"/>
    </location>
</feature>
<feature type="compositionally biased region" description="Basic residues" evidence="1">
    <location>
        <begin position="643"/>
        <end position="657"/>
    </location>
</feature>
<feature type="region of interest" description="Disordered" evidence="1">
    <location>
        <begin position="939"/>
        <end position="979"/>
    </location>
</feature>
<feature type="region of interest" description="Disordered" evidence="1">
    <location>
        <begin position="1054"/>
        <end position="1086"/>
    </location>
</feature>
<comment type="caution">
    <text evidence="2">The sequence shown here is derived from an EMBL/GenBank/DDBJ whole genome shotgun (WGS) entry which is preliminary data.</text>
</comment>
<feature type="compositionally biased region" description="Acidic residues" evidence="1">
    <location>
        <begin position="1204"/>
        <end position="1215"/>
    </location>
</feature>
<feature type="region of interest" description="Disordered" evidence="1">
    <location>
        <begin position="779"/>
        <end position="892"/>
    </location>
</feature>
<sequence>METIHVTFDEMDQKMAPVRMSSGPEPFIMSPGQLKSGLPPTDKELGDCYSTNFLTSRKIADEPTIEEPPKSITMFFISQVLHNNLLLEKSRRTAGSSHADEIHEFDRLEVWELVPRPIYVMVIALKWIYKVKLDEYGDVLKNKARLVAKGYRQEEEYDHYRSWMSKLAFLNGDLQIEVLVSQTNGFEVRIILRTFYLSEEMECLYGLKLAPRAWLTHYQSFLLANNFFKVKGIVPWSGSNNYGMDLSDPVDTPMVDRLKLMRDNLGCQDSRRSTSASAQFLGDRLVRWSSKKQRSTGNINYRGLNTSPCLDVNTMAEQNVPAQPPTRTDEQIVPRSQWLTIGKSNLLFNAQKIQRNPIFQISFWKTMSYNEKTGVYSCQVDEQWFDLSADLLRKALAITPVNPTHPFELPPSGDTVIDFVNELGYPEPVEIVSSIRTNYVYQPWRAILSLLNQCLTGKTSGSDKPRHPVLQMLWGIVTQTNVDHAELIWEEFTQGIQTFFSHKASHKASLKNPKKKVTPLLIPYGRFSKVIIYYLASNNNIHRRPDSAVHHTGDDYVLGNLKFVPKGESVEVFGMAIPDPLITEAIQQSSYYPKYLKMVAENTKKTPQESASMQPATKRATPKKPTTTTPVKQTKPAPPPTKKLSKRKLPQKVRKGKPAFQLVDEEDEAQQESIPQREDDDPDLDLAKKLSLEAHQEKGEEEGNDAELERAIKLSLDPAFLPQGQAPVRGITIRDPVSETTSKLHETVGKGKAVVSEEQVAHSLIDMSKKKRTTDQFILARRDQTSPDSQTGPSSQPEDNTSEKVIHESSSTSNLERTESETDTAAPKGDKDQGEVDSSTVTSGVSIPVSVPEKAHEALAGPDPEPMKEDQTGSDSGKLHVSLAGPNPEHMDDEFLATAYPKVHENLKLITGERVIDDKPESHSGSMSSLKNLDDSFNFGDQFLHDKPTEDDQEKSKVREESDSTIPDSSHQTVTSTPPVIAPFTEVSSSKPSLLVTPPPINTEATTITTSLPEITPFIALQLRVARLEQEMSEVLKRHTAGLIEKYFVFPGPESVKNQESKKSPKEIIRAKKEQDEEKQDSTYSIRSTDKVDLEEFDLKSALFSHMNKKKSANKNTTNYRLYHALMEALIADEDAMDKEVADKVKDHKRKHDSDDDEDDDDDDEGPSAGSNQVQRSQGSLMHLLPNNIQLSPQQDGGSLTQEMLDEGNDSDMGDTDNAHIPKVSTTTWFKPIPESERPATPEPEWTIPPNDFPEPEHDWANAYATTYKVPEENKLQRKTYDIGSFIKWFCRRTGKKKLCKADLEGPAFNLVKAFHKNSVFLQYQMDECHKLLTNKVDLYNPEGHQIQRNVYEPLPLGGPPGQVTIQLQFFFNKDLDYLLTGDKEQRIALSISKLKAVRYLDFGLEELVPSLWVESELEYDISAVYGITHWWFRRKEFYINKHSEPSDREAVRSQMRILSVISVKVFEKYGYNYLREIILRRVDYQEYKILEKDFKNLHPNDFEDLFLLNRSSINSLGHISNFSCLSHTVEQVYPKSPSIYHCDIARTIRVNDSF</sequence>
<feature type="region of interest" description="Disordered" evidence="1">
    <location>
        <begin position="605"/>
        <end position="683"/>
    </location>
</feature>
<feature type="compositionally biased region" description="Basic and acidic residues" evidence="1">
    <location>
        <begin position="1057"/>
        <end position="1076"/>
    </location>
</feature>
<evidence type="ECO:0000313" key="2">
    <source>
        <dbReference type="EMBL" id="GJT04677.1"/>
    </source>
</evidence>
<accession>A0ABQ5ASY0</accession>
<dbReference type="Proteomes" id="UP001151760">
    <property type="component" value="Unassembled WGS sequence"/>
</dbReference>
<feature type="compositionally biased region" description="Low complexity" evidence="1">
    <location>
        <begin position="615"/>
        <end position="635"/>
    </location>
</feature>
<dbReference type="EMBL" id="BQNB010012527">
    <property type="protein sequence ID" value="GJT04677.1"/>
    <property type="molecule type" value="Genomic_DNA"/>
</dbReference>
<proteinExistence type="predicted"/>
<feature type="compositionally biased region" description="Polar residues" evidence="1">
    <location>
        <begin position="964"/>
        <end position="978"/>
    </location>
</feature>